<evidence type="ECO:0000313" key="3">
    <source>
        <dbReference type="EMBL" id="GAN79893.1"/>
    </source>
</evidence>
<dbReference type="SMART" id="SM00463">
    <property type="entry name" value="SMR"/>
    <property type="match status" value="1"/>
</dbReference>
<accession>A0A0D6PFB3</accession>
<name>A0A0D6PFB3_9PROT</name>
<dbReference type="STRING" id="1120923.SAMN02746095_00890"/>
<feature type="domain" description="Smr" evidence="2">
    <location>
        <begin position="92"/>
        <end position="167"/>
    </location>
</feature>
<keyword evidence="4" id="KW-1185">Reference proteome</keyword>
<dbReference type="Pfam" id="PF01713">
    <property type="entry name" value="Smr"/>
    <property type="match status" value="1"/>
</dbReference>
<dbReference type="Proteomes" id="UP000032668">
    <property type="component" value="Unassembled WGS sequence"/>
</dbReference>
<dbReference type="SUPFAM" id="SSF160443">
    <property type="entry name" value="SMR domain-like"/>
    <property type="match status" value="1"/>
</dbReference>
<dbReference type="PANTHER" id="PTHR35562">
    <property type="entry name" value="DNA ENDONUCLEASE SMRA-RELATED"/>
    <property type="match status" value="1"/>
</dbReference>
<organism evidence="3 4">
    <name type="scientific">Acidocella aminolytica 101 = DSM 11237</name>
    <dbReference type="NCBI Taxonomy" id="1120923"/>
    <lineage>
        <taxon>Bacteria</taxon>
        <taxon>Pseudomonadati</taxon>
        <taxon>Pseudomonadota</taxon>
        <taxon>Alphaproteobacteria</taxon>
        <taxon>Acetobacterales</taxon>
        <taxon>Acidocellaceae</taxon>
        <taxon>Acidocella</taxon>
    </lineage>
</organism>
<dbReference type="PROSITE" id="PS50828">
    <property type="entry name" value="SMR"/>
    <property type="match status" value="1"/>
</dbReference>
<dbReference type="InterPro" id="IPR036063">
    <property type="entry name" value="Smr_dom_sf"/>
</dbReference>
<evidence type="ECO:0000259" key="2">
    <source>
        <dbReference type="PROSITE" id="PS50828"/>
    </source>
</evidence>
<protein>
    <submittedName>
        <fullName evidence="3">DNA mismatch repair protein Smr/MutS2</fullName>
    </submittedName>
</protein>
<proteinExistence type="predicted"/>
<dbReference type="EMBL" id="BANC01000034">
    <property type="protein sequence ID" value="GAN79893.1"/>
    <property type="molecule type" value="Genomic_DNA"/>
</dbReference>
<feature type="compositionally biased region" description="Pro residues" evidence="1">
    <location>
        <begin position="33"/>
        <end position="54"/>
    </location>
</feature>
<reference evidence="3 4" key="1">
    <citation type="submission" date="2012-11" db="EMBL/GenBank/DDBJ databases">
        <title>Whole genome sequence of Acidocella aminolytica 101 = DSM 11237.</title>
        <authorList>
            <person name="Azuma Y."/>
            <person name="Higashiura N."/>
            <person name="Hirakawa H."/>
            <person name="Matsushita K."/>
        </authorList>
    </citation>
    <scope>NUCLEOTIDE SEQUENCE [LARGE SCALE GENOMIC DNA]</scope>
    <source>
        <strain evidence="4">101 / DSM 11237</strain>
    </source>
</reference>
<comment type="caution">
    <text evidence="3">The sequence shown here is derived from an EMBL/GenBank/DDBJ whole genome shotgun (WGS) entry which is preliminary data.</text>
</comment>
<evidence type="ECO:0000256" key="1">
    <source>
        <dbReference type="SAM" id="MobiDB-lite"/>
    </source>
</evidence>
<feature type="region of interest" description="Disordered" evidence="1">
    <location>
        <begin position="25"/>
        <end position="59"/>
    </location>
</feature>
<dbReference type="Gene3D" id="3.30.1370.110">
    <property type="match status" value="1"/>
</dbReference>
<gene>
    <name evidence="3" type="ORF">Aam_034_037</name>
</gene>
<dbReference type="PANTHER" id="PTHR35562:SF2">
    <property type="entry name" value="DNA ENDONUCLEASE SMRA-RELATED"/>
    <property type="match status" value="1"/>
</dbReference>
<dbReference type="InterPro" id="IPR002625">
    <property type="entry name" value="Smr_dom"/>
</dbReference>
<sequence length="171" mass="18753">MARRRGLTQEDRDLWAAYSRTLTRLMPGKSRLPGPPAPPAPAAPPPEMEAPPPPVKRRSPAAALGVNAAPAGVDKSTWGKFRAQKIRAEARLDLHGHTAARAHREVMQFVEMAHATGLRCVEIITGNGEILARELPHWLNTPSVRPLILGLAHPHARNSGAIRVLLRRRRT</sequence>
<dbReference type="AlphaFoldDB" id="A0A0D6PFB3"/>
<dbReference type="RefSeq" id="WP_052948335.1">
    <property type="nucleotide sequence ID" value="NZ_BANC01000034.1"/>
</dbReference>
<dbReference type="OrthoDB" id="7165597at2"/>
<evidence type="ECO:0000313" key="4">
    <source>
        <dbReference type="Proteomes" id="UP000032668"/>
    </source>
</evidence>